<evidence type="ECO:0000256" key="1">
    <source>
        <dbReference type="ARBA" id="ARBA00005711"/>
    </source>
</evidence>
<gene>
    <name evidence="5" type="ORF">GH714_017517</name>
</gene>
<protein>
    <recommendedName>
        <fullName evidence="4">Remorin C-terminal domain-containing protein</fullName>
    </recommendedName>
</protein>
<feature type="coiled-coil region" evidence="2">
    <location>
        <begin position="257"/>
        <end position="332"/>
    </location>
</feature>
<comment type="similarity">
    <text evidence="1">Belongs to the remorin family.</text>
</comment>
<dbReference type="Proteomes" id="UP000467840">
    <property type="component" value="Chromosome 3"/>
</dbReference>
<sequence length="359" mass="40201">MRSIEDKGCYSHGPIQEISTSKGISFEFHKGSGANRTSHHRTALGKPTPSKWDDAQKWLVGLSRGDKNQSKPRTSNADDRRLIAPVRQREQDYPSDEDEVEGQEPNGCPASVTNPYEVETKKVDCDESIWRINKPVQNSNASTLRSICVRDMGTEMTPIASQEPSRTATPIRAGTPAARSPISSGSSTPVRHKYGQQGADQGYPAGFRPTGELSSAARRRHGEEPNGSKMPENKDLDEAGNLNPLETRAMAWDEAERAKYRARYKREEVKIQAWENHEKRKAEMEMRKMEVKAERMKARAQEKLASKLAATKRIAEEKRANAEDKLNEKAVRTGERADYIRRTGHLPSSLSFKLPSLCS</sequence>
<dbReference type="Pfam" id="PF03763">
    <property type="entry name" value="Remorin_C"/>
    <property type="match status" value="1"/>
</dbReference>
<keyword evidence="2" id="KW-0175">Coiled coil</keyword>
<evidence type="ECO:0000256" key="2">
    <source>
        <dbReference type="SAM" id="Coils"/>
    </source>
</evidence>
<dbReference type="AlphaFoldDB" id="A0A6A6KCM7"/>
<dbReference type="EMBL" id="JAAGAX010000017">
    <property type="protein sequence ID" value="KAF2286527.1"/>
    <property type="molecule type" value="Genomic_DNA"/>
</dbReference>
<organism evidence="5 6">
    <name type="scientific">Hevea brasiliensis</name>
    <name type="common">Para rubber tree</name>
    <name type="synonym">Siphonia brasiliensis</name>
    <dbReference type="NCBI Taxonomy" id="3981"/>
    <lineage>
        <taxon>Eukaryota</taxon>
        <taxon>Viridiplantae</taxon>
        <taxon>Streptophyta</taxon>
        <taxon>Embryophyta</taxon>
        <taxon>Tracheophyta</taxon>
        <taxon>Spermatophyta</taxon>
        <taxon>Magnoliopsida</taxon>
        <taxon>eudicotyledons</taxon>
        <taxon>Gunneridae</taxon>
        <taxon>Pentapetalae</taxon>
        <taxon>rosids</taxon>
        <taxon>fabids</taxon>
        <taxon>Malpighiales</taxon>
        <taxon>Euphorbiaceae</taxon>
        <taxon>Crotonoideae</taxon>
        <taxon>Micrandreae</taxon>
        <taxon>Hevea</taxon>
    </lineage>
</organism>
<keyword evidence="6" id="KW-1185">Reference proteome</keyword>
<feature type="compositionally biased region" description="Basic and acidic residues" evidence="3">
    <location>
        <begin position="76"/>
        <end position="92"/>
    </location>
</feature>
<proteinExistence type="inferred from homology"/>
<feature type="region of interest" description="Disordered" evidence="3">
    <location>
        <begin position="1"/>
        <end position="115"/>
    </location>
</feature>
<feature type="domain" description="Remorin C-terminal" evidence="4">
    <location>
        <begin position="246"/>
        <end position="348"/>
    </location>
</feature>
<feature type="compositionally biased region" description="Basic and acidic residues" evidence="3">
    <location>
        <begin position="221"/>
        <end position="237"/>
    </location>
</feature>
<dbReference type="InterPro" id="IPR005516">
    <property type="entry name" value="Remorin_C"/>
</dbReference>
<dbReference type="PANTHER" id="PTHR31471:SF52">
    <property type="entry name" value="F12A21.28"/>
    <property type="match status" value="1"/>
</dbReference>
<accession>A0A6A6KCM7</accession>
<evidence type="ECO:0000259" key="4">
    <source>
        <dbReference type="Pfam" id="PF03763"/>
    </source>
</evidence>
<evidence type="ECO:0000256" key="3">
    <source>
        <dbReference type="SAM" id="MobiDB-lite"/>
    </source>
</evidence>
<feature type="compositionally biased region" description="Acidic residues" evidence="3">
    <location>
        <begin position="93"/>
        <end position="102"/>
    </location>
</feature>
<dbReference type="PANTHER" id="PTHR31471">
    <property type="entry name" value="OS02G0116800 PROTEIN"/>
    <property type="match status" value="1"/>
</dbReference>
<evidence type="ECO:0000313" key="5">
    <source>
        <dbReference type="EMBL" id="KAF2286527.1"/>
    </source>
</evidence>
<comment type="caution">
    <text evidence="5">The sequence shown here is derived from an EMBL/GenBank/DDBJ whole genome shotgun (WGS) entry which is preliminary data.</text>
</comment>
<feature type="compositionally biased region" description="Polar residues" evidence="3">
    <location>
        <begin position="159"/>
        <end position="168"/>
    </location>
</feature>
<reference evidence="5 6" key="1">
    <citation type="journal article" date="2020" name="Mol. Plant">
        <title>The Chromosome-Based Rubber Tree Genome Provides New Insights into Spurge Genome Evolution and Rubber Biosynthesis.</title>
        <authorList>
            <person name="Liu J."/>
            <person name="Shi C."/>
            <person name="Shi C.C."/>
            <person name="Li W."/>
            <person name="Zhang Q.J."/>
            <person name="Zhang Y."/>
            <person name="Li K."/>
            <person name="Lu H.F."/>
            <person name="Shi C."/>
            <person name="Zhu S.T."/>
            <person name="Xiao Z.Y."/>
            <person name="Nan H."/>
            <person name="Yue Y."/>
            <person name="Zhu X.G."/>
            <person name="Wu Y."/>
            <person name="Hong X.N."/>
            <person name="Fan G.Y."/>
            <person name="Tong Y."/>
            <person name="Zhang D."/>
            <person name="Mao C.L."/>
            <person name="Liu Y.L."/>
            <person name="Hao S.J."/>
            <person name="Liu W.Q."/>
            <person name="Lv M.Q."/>
            <person name="Zhang H.B."/>
            <person name="Liu Y."/>
            <person name="Hu-Tang G.R."/>
            <person name="Wang J.P."/>
            <person name="Wang J.H."/>
            <person name="Sun Y.H."/>
            <person name="Ni S.B."/>
            <person name="Chen W.B."/>
            <person name="Zhang X.C."/>
            <person name="Jiao Y.N."/>
            <person name="Eichler E.E."/>
            <person name="Li G.H."/>
            <person name="Liu X."/>
            <person name="Gao L.Z."/>
        </authorList>
    </citation>
    <scope>NUCLEOTIDE SEQUENCE [LARGE SCALE GENOMIC DNA]</scope>
    <source>
        <strain evidence="6">cv. GT1</strain>
        <tissue evidence="5">Leaf</tissue>
    </source>
</reference>
<evidence type="ECO:0000313" key="6">
    <source>
        <dbReference type="Proteomes" id="UP000467840"/>
    </source>
</evidence>
<name>A0A6A6KCM7_HEVBR</name>
<feature type="region of interest" description="Disordered" evidence="3">
    <location>
        <begin position="156"/>
        <end position="248"/>
    </location>
</feature>